<evidence type="ECO:0000313" key="4">
    <source>
        <dbReference type="EMBL" id="GIG39797.1"/>
    </source>
</evidence>
<keyword evidence="5" id="KW-1185">Reference proteome</keyword>
<dbReference type="Gene3D" id="3.40.630.30">
    <property type="match status" value="1"/>
</dbReference>
<proteinExistence type="predicted"/>
<dbReference type="InterPro" id="IPR016181">
    <property type="entry name" value="Acyl_CoA_acyltransferase"/>
</dbReference>
<dbReference type="InterPro" id="IPR050832">
    <property type="entry name" value="Bact_Acetyltransf"/>
</dbReference>
<dbReference type="RefSeq" id="WP_203672982.1">
    <property type="nucleotide sequence ID" value="NZ_BONP01000007.1"/>
</dbReference>
<dbReference type="PROSITE" id="PS51186">
    <property type="entry name" value="GNAT"/>
    <property type="match status" value="1"/>
</dbReference>
<dbReference type="InterPro" id="IPR000182">
    <property type="entry name" value="GNAT_dom"/>
</dbReference>
<accession>A0ABQ4DKB4</accession>
<dbReference type="PANTHER" id="PTHR43877:SF2">
    <property type="entry name" value="AMINOALKYLPHOSPHONATE N-ACETYLTRANSFERASE-RELATED"/>
    <property type="match status" value="1"/>
</dbReference>
<dbReference type="Proteomes" id="UP000614741">
    <property type="component" value="Unassembled WGS sequence"/>
</dbReference>
<keyword evidence="1" id="KW-0808">Transferase</keyword>
<dbReference type="Pfam" id="PF00583">
    <property type="entry name" value="Acetyltransf_1"/>
    <property type="match status" value="1"/>
</dbReference>
<comment type="caution">
    <text evidence="4">The sequence shown here is derived from an EMBL/GenBank/DDBJ whole genome shotgun (WGS) entry which is preliminary data.</text>
</comment>
<sequence length="253" mass="26077">MSADLLARLPQALRERRDVLDGRDRWADATVLAASDAAAVLAVPATAGGTLVWALGDEHQLGQLVPDVLVAHGPGVRWLTAPRAVPVPGRALAAAGVVRSTSWDRLTTDVAPSPQPGEDVVRELDPERDGDVIGACLDVANPTTQARPGSPDDAAWWGVRGPGGDLLGVLGVAARPGGARHLHGLGVVPAARGRGLGAALTATATRRALAAGAPWLSLGMYADNVHARRVYDALGFRVDVENAGYGPPGLTRP</sequence>
<feature type="domain" description="N-acetyltransferase" evidence="3">
    <location>
        <begin position="119"/>
        <end position="253"/>
    </location>
</feature>
<keyword evidence="2" id="KW-0012">Acyltransferase</keyword>
<dbReference type="SUPFAM" id="SSF55729">
    <property type="entry name" value="Acyl-CoA N-acyltransferases (Nat)"/>
    <property type="match status" value="1"/>
</dbReference>
<evidence type="ECO:0000256" key="2">
    <source>
        <dbReference type="ARBA" id="ARBA00023315"/>
    </source>
</evidence>
<protein>
    <recommendedName>
        <fullName evidence="3">N-acetyltransferase domain-containing protein</fullName>
    </recommendedName>
</protein>
<evidence type="ECO:0000256" key="1">
    <source>
        <dbReference type="ARBA" id="ARBA00022679"/>
    </source>
</evidence>
<dbReference type="PANTHER" id="PTHR43877">
    <property type="entry name" value="AMINOALKYLPHOSPHONATE N-ACETYLTRANSFERASE-RELATED-RELATED"/>
    <property type="match status" value="1"/>
</dbReference>
<gene>
    <name evidence="4" type="ORF">Cph01nite_15590</name>
</gene>
<evidence type="ECO:0000259" key="3">
    <source>
        <dbReference type="PROSITE" id="PS51186"/>
    </source>
</evidence>
<reference evidence="4 5" key="1">
    <citation type="submission" date="2021-01" db="EMBL/GenBank/DDBJ databases">
        <title>Whole genome shotgun sequence of Cellulomonas phragmiteti NBRC 110785.</title>
        <authorList>
            <person name="Komaki H."/>
            <person name="Tamura T."/>
        </authorList>
    </citation>
    <scope>NUCLEOTIDE SEQUENCE [LARGE SCALE GENOMIC DNA]</scope>
    <source>
        <strain evidence="4 5">NBRC 110785</strain>
    </source>
</reference>
<name>A0ABQ4DKB4_9CELL</name>
<dbReference type="EMBL" id="BONP01000007">
    <property type="protein sequence ID" value="GIG39797.1"/>
    <property type="molecule type" value="Genomic_DNA"/>
</dbReference>
<organism evidence="4 5">
    <name type="scientific">Cellulomonas phragmiteti</name>
    <dbReference type="NCBI Taxonomy" id="478780"/>
    <lineage>
        <taxon>Bacteria</taxon>
        <taxon>Bacillati</taxon>
        <taxon>Actinomycetota</taxon>
        <taxon>Actinomycetes</taxon>
        <taxon>Micrococcales</taxon>
        <taxon>Cellulomonadaceae</taxon>
        <taxon>Cellulomonas</taxon>
    </lineage>
</organism>
<evidence type="ECO:0000313" key="5">
    <source>
        <dbReference type="Proteomes" id="UP000614741"/>
    </source>
</evidence>